<dbReference type="EMBL" id="CP059275">
    <property type="protein sequence ID" value="QLQ61539.1"/>
    <property type="molecule type" value="Genomic_DNA"/>
</dbReference>
<evidence type="ECO:0000313" key="1">
    <source>
        <dbReference type="EMBL" id="QLQ61539.1"/>
    </source>
</evidence>
<accession>A0A7L6BIH1</accession>
<organism evidence="1 2">
    <name type="scientific">Limosilactobacillus reuteri</name>
    <name type="common">Lactobacillus reuteri</name>
    <dbReference type="NCBI Taxonomy" id="1598"/>
    <lineage>
        <taxon>Bacteria</taxon>
        <taxon>Bacillati</taxon>
        <taxon>Bacillota</taxon>
        <taxon>Bacilli</taxon>
        <taxon>Lactobacillales</taxon>
        <taxon>Lactobacillaceae</taxon>
        <taxon>Limosilactobacillus</taxon>
    </lineage>
</organism>
<protein>
    <submittedName>
        <fullName evidence="1">Uncharacterized protein</fullName>
    </submittedName>
</protein>
<sequence>MFIIMPTSGYVGFPVPRCYDSFVTSKTEADEDKLLADWSKSSIKFANDIANNPDYHSLVAMEHLSDFTRQLIPACNIFNVIYPHNLNNMKIAEFAKGSETPGSFDGMTQITTHIYRTIQELFAPQEAIYINDQLCRINYVAEKHYLELCLSQTSSLKVNVRSKITKQIENCKEAINTITQENSLIIDTEKLTLL</sequence>
<name>A0A7L6BIH1_LIMRT</name>
<gene>
    <name evidence="1" type="ORF">HHK02_10400</name>
</gene>
<evidence type="ECO:0000313" key="2">
    <source>
        <dbReference type="Proteomes" id="UP000510868"/>
    </source>
</evidence>
<dbReference type="AlphaFoldDB" id="A0A7L6BIH1"/>
<proteinExistence type="predicted"/>
<dbReference type="Proteomes" id="UP000510868">
    <property type="component" value="Chromosome"/>
</dbReference>
<dbReference type="RefSeq" id="WP_181462396.1">
    <property type="nucleotide sequence ID" value="NZ_CP059275.1"/>
</dbReference>
<reference evidence="1 2" key="1">
    <citation type="submission" date="2020-07" db="EMBL/GenBank/DDBJ databases">
        <title>Genome sequence of Lactobacillus reuteri CNEI-KCA3 isolated from the faeces of a reared-broiler chicken, South-East Nigeria, reveals presence of CRISPR arrays.</title>
        <authorList>
            <person name="Anukam K.C."/>
            <person name="Ibezim C.N."/>
            <person name="BeecK W.V."/>
            <person name="Allonsius C."/>
            <person name="Broek M.D."/>
            <person name="Tuyaerts I."/>
            <person name="Attama A."/>
            <person name="Esimone C.O."/>
            <person name="Lebeer S."/>
        </authorList>
    </citation>
    <scope>NUCLEOTIDE SEQUENCE [LARGE SCALE GENOMIC DNA]</scope>
    <source>
        <strain evidence="1 2">CNEI-KCA3</strain>
    </source>
</reference>